<keyword evidence="5" id="KW-1185">Reference proteome</keyword>
<evidence type="ECO:0000259" key="3">
    <source>
        <dbReference type="Pfam" id="PF01370"/>
    </source>
</evidence>
<evidence type="ECO:0000313" key="4">
    <source>
        <dbReference type="EMBL" id="AUM10991.1"/>
    </source>
</evidence>
<reference evidence="5" key="1">
    <citation type="submission" date="2017-08" db="EMBL/GenBank/DDBJ databases">
        <title>Direct submision.</title>
        <authorList>
            <person name="Kim S.-J."/>
            <person name="Rhee S.-K."/>
        </authorList>
    </citation>
    <scope>NUCLEOTIDE SEQUENCE [LARGE SCALE GENOMIC DNA]</scope>
    <source>
        <strain evidence="5">GI5</strain>
    </source>
</reference>
<organism evidence="4 5">
    <name type="scientific">Ketobacter alkanivorans</name>
    <dbReference type="NCBI Taxonomy" id="1917421"/>
    <lineage>
        <taxon>Bacteria</taxon>
        <taxon>Pseudomonadati</taxon>
        <taxon>Pseudomonadota</taxon>
        <taxon>Gammaproteobacteria</taxon>
        <taxon>Pseudomonadales</taxon>
        <taxon>Ketobacteraceae</taxon>
        <taxon>Ketobacter</taxon>
    </lineage>
</organism>
<evidence type="ECO:0000313" key="5">
    <source>
        <dbReference type="Proteomes" id="UP000235116"/>
    </source>
</evidence>
<gene>
    <name evidence="4" type="ORF">Kalk_00385</name>
</gene>
<dbReference type="SUPFAM" id="SSF51735">
    <property type="entry name" value="NAD(P)-binding Rossmann-fold domains"/>
    <property type="match status" value="1"/>
</dbReference>
<evidence type="ECO:0000256" key="1">
    <source>
        <dbReference type="ARBA" id="ARBA00005125"/>
    </source>
</evidence>
<protein>
    <recommendedName>
        <fullName evidence="3">NAD-dependent epimerase/dehydratase domain-containing protein</fullName>
    </recommendedName>
</protein>
<dbReference type="PANTHER" id="PTHR43000">
    <property type="entry name" value="DTDP-D-GLUCOSE 4,6-DEHYDRATASE-RELATED"/>
    <property type="match status" value="1"/>
</dbReference>
<dbReference type="Proteomes" id="UP000235116">
    <property type="component" value="Chromosome"/>
</dbReference>
<dbReference type="RefSeq" id="WP_101892337.1">
    <property type="nucleotide sequence ID" value="NZ_CP022684.1"/>
</dbReference>
<dbReference type="Gene3D" id="3.40.50.720">
    <property type="entry name" value="NAD(P)-binding Rossmann-like Domain"/>
    <property type="match status" value="1"/>
</dbReference>
<dbReference type="Pfam" id="PF01370">
    <property type="entry name" value="Epimerase"/>
    <property type="match status" value="1"/>
</dbReference>
<sequence length="342" mass="38254">MKQILITGSFGFLGSRLVLYYLKAGWKVRLFDLPNHALKEQLLTEFGQAGSYELFESDICDYDSVLSAVRGCQEVIHGAALLNSVAAYDHFHRINVQGTKTICDACVAEGVPHFTLISTSDVFGIPQQHQLLHEESPYRSWNEPYADTKILAANYVKALRAKGQLNASIVYPGWIYGEGDRQFFPAVMDMVRDGIVFTWHKSRASDIYFVHIDDLILGIDRVLHTSESSNRDYLLLDPTSGITPLTLYGIIADYLDIQIKHIHVPYPIMMLVALVTQSLARIGILSKPVLSSTDVKAFGNAFQFCTDRAANELDWMPSIPTREGILRALNWQTQQPSANPAS</sequence>
<dbReference type="EMBL" id="CP022684">
    <property type="protein sequence ID" value="AUM10991.1"/>
    <property type="molecule type" value="Genomic_DNA"/>
</dbReference>
<dbReference type="InterPro" id="IPR001509">
    <property type="entry name" value="Epimerase_deHydtase"/>
</dbReference>
<accession>A0A2K9LFP3</accession>
<comment type="pathway">
    <text evidence="1">Bacterial outer membrane biogenesis; LPS O-antigen biosynthesis.</text>
</comment>
<dbReference type="KEGG" id="kak:Kalk_00385"/>
<name>A0A2K9LFP3_9GAMM</name>
<dbReference type="OrthoDB" id="9801056at2"/>
<dbReference type="AlphaFoldDB" id="A0A2K9LFP3"/>
<comment type="similarity">
    <text evidence="2">Belongs to the NAD(P)-dependent epimerase/dehydratase family.</text>
</comment>
<evidence type="ECO:0000256" key="2">
    <source>
        <dbReference type="ARBA" id="ARBA00007637"/>
    </source>
</evidence>
<proteinExistence type="inferred from homology"/>
<dbReference type="InterPro" id="IPR036291">
    <property type="entry name" value="NAD(P)-bd_dom_sf"/>
</dbReference>
<feature type="domain" description="NAD-dependent epimerase/dehydratase" evidence="3">
    <location>
        <begin position="4"/>
        <end position="233"/>
    </location>
</feature>